<reference evidence="1 2" key="1">
    <citation type="journal article" date="2016" name="Nat. Commun.">
        <title>Thousands of microbial genomes shed light on interconnected biogeochemical processes in an aquifer system.</title>
        <authorList>
            <person name="Anantharaman K."/>
            <person name="Brown C.T."/>
            <person name="Hug L.A."/>
            <person name="Sharon I."/>
            <person name="Castelle C.J."/>
            <person name="Probst A.J."/>
            <person name="Thomas B.C."/>
            <person name="Singh A."/>
            <person name="Wilkins M.J."/>
            <person name="Karaoz U."/>
            <person name="Brodie E.L."/>
            <person name="Williams K.H."/>
            <person name="Hubbard S.S."/>
            <person name="Banfield J.F."/>
        </authorList>
    </citation>
    <scope>NUCLEOTIDE SEQUENCE [LARGE SCALE GENOMIC DNA]</scope>
</reference>
<dbReference type="EMBL" id="MEUA01000027">
    <property type="protein sequence ID" value="OGC15018.1"/>
    <property type="molecule type" value="Genomic_DNA"/>
</dbReference>
<organism evidence="1 2">
    <name type="scientific">candidate division WOR-1 bacterium RIFOXYB2_FULL_36_35</name>
    <dbReference type="NCBI Taxonomy" id="1802578"/>
    <lineage>
        <taxon>Bacteria</taxon>
        <taxon>Bacillati</taxon>
        <taxon>Saganbacteria</taxon>
    </lineage>
</organism>
<protein>
    <submittedName>
        <fullName evidence="1">Uncharacterized protein</fullName>
    </submittedName>
</protein>
<sequence>MKINEKYKKLNATNELLKCIFYKDKICRPHQIQFKLCIKCHKCKAITIETAIPRLFEKIIIMARSLASVFLNK</sequence>
<dbReference type="Proteomes" id="UP000177905">
    <property type="component" value="Unassembled WGS sequence"/>
</dbReference>
<comment type="caution">
    <text evidence="1">The sequence shown here is derived from an EMBL/GenBank/DDBJ whole genome shotgun (WGS) entry which is preliminary data.</text>
</comment>
<dbReference type="AlphaFoldDB" id="A0A1F4S3K8"/>
<name>A0A1F4S3K8_UNCSA</name>
<evidence type="ECO:0000313" key="1">
    <source>
        <dbReference type="EMBL" id="OGC15018.1"/>
    </source>
</evidence>
<proteinExistence type="predicted"/>
<evidence type="ECO:0000313" key="2">
    <source>
        <dbReference type="Proteomes" id="UP000177905"/>
    </source>
</evidence>
<accession>A0A1F4S3K8</accession>
<gene>
    <name evidence="1" type="ORF">A2290_01690</name>
</gene>